<dbReference type="SMART" id="SM00563">
    <property type="entry name" value="PlsC"/>
    <property type="match status" value="1"/>
</dbReference>
<feature type="non-terminal residue" evidence="8">
    <location>
        <position position="1"/>
    </location>
</feature>
<dbReference type="EMBL" id="UINC01000035">
    <property type="protein sequence ID" value="SUZ47801.1"/>
    <property type="molecule type" value="Genomic_DNA"/>
</dbReference>
<dbReference type="Pfam" id="PF01553">
    <property type="entry name" value="Acyltransferase"/>
    <property type="match status" value="1"/>
</dbReference>
<accession>A0A381MZQ0</accession>
<keyword evidence="5" id="KW-0443">Lipid metabolism</keyword>
<feature type="domain" description="Phospholipid/glycerol acyltransferase" evidence="7">
    <location>
        <begin position="17"/>
        <end position="132"/>
    </location>
</feature>
<evidence type="ECO:0000256" key="1">
    <source>
        <dbReference type="ARBA" id="ARBA00005189"/>
    </source>
</evidence>
<dbReference type="SUPFAM" id="SSF69593">
    <property type="entry name" value="Glycerol-3-phosphate (1)-acyltransferase"/>
    <property type="match status" value="1"/>
</dbReference>
<keyword evidence="4" id="KW-0808">Transferase</keyword>
<name>A0A381MZQ0_9ZZZZ</name>
<dbReference type="InterPro" id="IPR002123">
    <property type="entry name" value="Plipid/glycerol_acylTrfase"/>
</dbReference>
<evidence type="ECO:0000256" key="2">
    <source>
        <dbReference type="ARBA" id="ARBA00008655"/>
    </source>
</evidence>
<evidence type="ECO:0000259" key="7">
    <source>
        <dbReference type="SMART" id="SM00563"/>
    </source>
</evidence>
<evidence type="ECO:0000256" key="3">
    <source>
        <dbReference type="ARBA" id="ARBA00022516"/>
    </source>
</evidence>
<sequence length="187" mass="20520">VRVIMENEGVIDSSSPQVLVTNHVSWIDVLVLAAFVPGRYVFVAKKEVERIPVFGAAVRACGHIYIDRGDRVRALASLDVARKRLEEAAPTVIIFPEGTRSNTGELGSFKKGAFVLAIQTGVSVVPAAIFGSRQVMKRGSFLINSGIVRVHFGEPIQVGGYSMENRVRLTHRARQAVSELQKRYETS</sequence>
<organism evidence="8">
    <name type="scientific">marine metagenome</name>
    <dbReference type="NCBI Taxonomy" id="408172"/>
    <lineage>
        <taxon>unclassified sequences</taxon>
        <taxon>metagenomes</taxon>
        <taxon>ecological metagenomes</taxon>
    </lineage>
</organism>
<evidence type="ECO:0000256" key="6">
    <source>
        <dbReference type="ARBA" id="ARBA00023315"/>
    </source>
</evidence>
<dbReference type="PANTHER" id="PTHR10434:SF64">
    <property type="entry name" value="1-ACYL-SN-GLYCEROL-3-PHOSPHATE ACYLTRANSFERASE-RELATED"/>
    <property type="match status" value="1"/>
</dbReference>
<dbReference type="GO" id="GO:0016020">
    <property type="term" value="C:membrane"/>
    <property type="evidence" value="ECO:0007669"/>
    <property type="project" value="InterPro"/>
</dbReference>
<keyword evidence="3" id="KW-0444">Lipid biosynthesis</keyword>
<dbReference type="CDD" id="cd07989">
    <property type="entry name" value="LPLAT_AGPAT-like"/>
    <property type="match status" value="1"/>
</dbReference>
<proteinExistence type="inferred from homology"/>
<comment type="similarity">
    <text evidence="2">Belongs to the 1-acyl-sn-glycerol-3-phosphate acyltransferase family.</text>
</comment>
<protein>
    <recommendedName>
        <fullName evidence="7">Phospholipid/glycerol acyltransferase domain-containing protein</fullName>
    </recommendedName>
</protein>
<evidence type="ECO:0000313" key="8">
    <source>
        <dbReference type="EMBL" id="SUZ47801.1"/>
    </source>
</evidence>
<evidence type="ECO:0000256" key="5">
    <source>
        <dbReference type="ARBA" id="ARBA00023098"/>
    </source>
</evidence>
<dbReference type="PANTHER" id="PTHR10434">
    <property type="entry name" value="1-ACYL-SN-GLYCEROL-3-PHOSPHATE ACYLTRANSFERASE"/>
    <property type="match status" value="1"/>
</dbReference>
<dbReference type="GO" id="GO:0003841">
    <property type="term" value="F:1-acylglycerol-3-phosphate O-acyltransferase activity"/>
    <property type="evidence" value="ECO:0007669"/>
    <property type="project" value="InterPro"/>
</dbReference>
<reference evidence="8" key="1">
    <citation type="submission" date="2018-05" db="EMBL/GenBank/DDBJ databases">
        <authorList>
            <person name="Lanie J.A."/>
            <person name="Ng W.-L."/>
            <person name="Kazmierczak K.M."/>
            <person name="Andrzejewski T.M."/>
            <person name="Davidsen T.M."/>
            <person name="Wayne K.J."/>
            <person name="Tettelin H."/>
            <person name="Glass J.I."/>
            <person name="Rusch D."/>
            <person name="Podicherti R."/>
            <person name="Tsui H.-C.T."/>
            <person name="Winkler M.E."/>
        </authorList>
    </citation>
    <scope>NUCLEOTIDE SEQUENCE</scope>
</reference>
<comment type="pathway">
    <text evidence="1">Lipid metabolism.</text>
</comment>
<gene>
    <name evidence="8" type="ORF">METZ01_LOCUS655</name>
</gene>
<dbReference type="GO" id="GO:0006654">
    <property type="term" value="P:phosphatidic acid biosynthetic process"/>
    <property type="evidence" value="ECO:0007669"/>
    <property type="project" value="TreeGrafter"/>
</dbReference>
<evidence type="ECO:0000256" key="4">
    <source>
        <dbReference type="ARBA" id="ARBA00022679"/>
    </source>
</evidence>
<dbReference type="InterPro" id="IPR004552">
    <property type="entry name" value="AGP_acyltrans"/>
</dbReference>
<dbReference type="NCBIfam" id="TIGR00530">
    <property type="entry name" value="AGP_acyltrn"/>
    <property type="match status" value="1"/>
</dbReference>
<keyword evidence="6" id="KW-0012">Acyltransferase</keyword>
<dbReference type="AlphaFoldDB" id="A0A381MZQ0"/>